<reference evidence="2" key="1">
    <citation type="journal article" date="2019" name="Mol. Biol. Evol.">
        <title>Blast fungal genomes show frequent chromosomal changes, gene gains and losses, and effector gene turnover.</title>
        <authorList>
            <person name="Gomez Luciano L.B."/>
            <person name="Jason Tsai I."/>
            <person name="Chuma I."/>
            <person name="Tosa Y."/>
            <person name="Chen Y.H."/>
            <person name="Li J.Y."/>
            <person name="Li M.Y."/>
            <person name="Jade Lu M.Y."/>
            <person name="Nakayashiki H."/>
            <person name="Li W.H."/>
        </authorList>
    </citation>
    <scope>NUCLEOTIDE SEQUENCE</scope>
    <source>
        <strain evidence="2">NI907</strain>
    </source>
</reference>
<reference evidence="2" key="3">
    <citation type="submission" date="2025-08" db="UniProtKB">
        <authorList>
            <consortium name="RefSeq"/>
        </authorList>
    </citation>
    <scope>IDENTIFICATION</scope>
    <source>
        <strain evidence="2">NI907</strain>
    </source>
</reference>
<dbReference type="AlphaFoldDB" id="A0A6P8AQM0"/>
<protein>
    <submittedName>
        <fullName evidence="2">Uncharacterized protein</fullName>
    </submittedName>
</protein>
<evidence type="ECO:0000313" key="1">
    <source>
        <dbReference type="Proteomes" id="UP000515153"/>
    </source>
</evidence>
<accession>A0A6P8AQM0</accession>
<evidence type="ECO:0000313" key="2">
    <source>
        <dbReference type="RefSeq" id="XP_030977190.1"/>
    </source>
</evidence>
<dbReference type="KEGG" id="pgri:PgNI_12014"/>
<name>A0A6P8AQM0_PYRGI</name>
<dbReference type="RefSeq" id="XP_030977190.1">
    <property type="nucleotide sequence ID" value="XM_031131971.1"/>
</dbReference>
<gene>
    <name evidence="2" type="ORF">PgNI_12014</name>
</gene>
<dbReference type="Proteomes" id="UP000515153">
    <property type="component" value="Unplaced"/>
</dbReference>
<dbReference type="GeneID" id="41966876"/>
<reference evidence="2" key="2">
    <citation type="submission" date="2019-10" db="EMBL/GenBank/DDBJ databases">
        <authorList>
            <consortium name="NCBI Genome Project"/>
        </authorList>
    </citation>
    <scope>NUCLEOTIDE SEQUENCE</scope>
    <source>
        <strain evidence="2">NI907</strain>
    </source>
</reference>
<keyword evidence="1" id="KW-1185">Reference proteome</keyword>
<organism evidence="1 2">
    <name type="scientific">Pyricularia grisea</name>
    <name type="common">Crabgrass-specific blast fungus</name>
    <name type="synonym">Magnaporthe grisea</name>
    <dbReference type="NCBI Taxonomy" id="148305"/>
    <lineage>
        <taxon>Eukaryota</taxon>
        <taxon>Fungi</taxon>
        <taxon>Dikarya</taxon>
        <taxon>Ascomycota</taxon>
        <taxon>Pezizomycotina</taxon>
        <taxon>Sordariomycetes</taxon>
        <taxon>Sordariomycetidae</taxon>
        <taxon>Magnaporthales</taxon>
        <taxon>Pyriculariaceae</taxon>
        <taxon>Pyricularia</taxon>
    </lineage>
</organism>
<sequence>MRAAAGTIPKFESPRIGWQISGPPAATAGDDGPLSVVVVKSNERHEDYPLVTLRLMLEQLLSLSSPSHDTVASILVATFSALPQQKIEQLQTVDTLILSNEVQKALQYNGSQLASRQIKNAVGDDRWMESIARAITGGLEAVTKNGRERIRPVLGHFIDNAEEAANAVFASGSF</sequence>
<proteinExistence type="predicted"/>